<dbReference type="Pfam" id="PF04069">
    <property type="entry name" value="OpuAC"/>
    <property type="match status" value="1"/>
</dbReference>
<comment type="subcellular location">
    <subcellularLocation>
        <location evidence="1">Cell membrane</location>
    </subcellularLocation>
</comment>
<feature type="signal peptide" evidence="5">
    <location>
        <begin position="1"/>
        <end position="23"/>
    </location>
</feature>
<evidence type="ECO:0000313" key="7">
    <source>
        <dbReference type="EMBL" id="MBC5604743.1"/>
    </source>
</evidence>
<dbReference type="Gene3D" id="3.40.190.100">
    <property type="entry name" value="Glycine betaine-binding periplasmic protein, domain 2"/>
    <property type="match status" value="1"/>
</dbReference>
<keyword evidence="8" id="KW-1185">Reference proteome</keyword>
<dbReference type="PANTHER" id="PTHR47737:SF1">
    <property type="entry name" value="GLYCINE BETAINE_PROLINE BETAINE TRANSPORT SYSTEM PERMEASE PROTEIN PROW"/>
    <property type="match status" value="1"/>
</dbReference>
<evidence type="ECO:0000256" key="2">
    <source>
        <dbReference type="ARBA" id="ARBA00022448"/>
    </source>
</evidence>
<keyword evidence="3" id="KW-1003">Cell membrane</keyword>
<dbReference type="Gene3D" id="3.10.105.10">
    <property type="entry name" value="Dipeptide-binding Protein, Domain 3"/>
    <property type="match status" value="2"/>
</dbReference>
<reference evidence="7 8" key="1">
    <citation type="submission" date="2020-08" db="EMBL/GenBank/DDBJ databases">
        <title>Genome public.</title>
        <authorList>
            <person name="Liu C."/>
            <person name="Sun Q."/>
        </authorList>
    </citation>
    <scope>NUCLEOTIDE SEQUENCE [LARGE SCALE GENOMIC DNA]</scope>
    <source>
        <strain evidence="7 8">M27</strain>
    </source>
</reference>
<sequence length="298" mass="33435">MRIYKLVGIVLSALLLLASCADSGPNKKKVKIAYANWLEGIAMSHLAKVVLEEQGYEVELQNADLAPIFVSISGKNSDVFLDTWLPITMKDYMDQYGDSIEFLGEVYGEACVGLVVPQYVAINSIDELAANKDRFSSEIVGIDAGAGIMKTTDKAISTYGLDGYTLMTSSSSTMLASLKKAMDKGEWIVITGWTPHWMFDQFDLKFLDDPKKVYGDLEEIHAIAWKGFSKKDPFAAEFFGNIKLTTEELSSFMTAMKDARMDEEEIARKWRDEHRQLVDSWIPKSDNCQTKKKQLSDE</sequence>
<dbReference type="Proteomes" id="UP000600600">
    <property type="component" value="Unassembled WGS sequence"/>
</dbReference>
<comment type="caution">
    <text evidence="7">The sequence shown here is derived from an EMBL/GenBank/DDBJ whole genome shotgun (WGS) entry which is preliminary data.</text>
</comment>
<gene>
    <name evidence="7" type="ORF">H8S67_08685</name>
</gene>
<proteinExistence type="predicted"/>
<accession>A0ABR7CAL4</accession>
<evidence type="ECO:0000313" key="8">
    <source>
        <dbReference type="Proteomes" id="UP000600600"/>
    </source>
</evidence>
<keyword evidence="5" id="KW-0732">Signal</keyword>
<name>A0ABR7CAL4_9BACE</name>
<dbReference type="PROSITE" id="PS51257">
    <property type="entry name" value="PROKAR_LIPOPROTEIN"/>
    <property type="match status" value="1"/>
</dbReference>
<dbReference type="InterPro" id="IPR007210">
    <property type="entry name" value="ABC_Gly_betaine_transp_sub-bd"/>
</dbReference>
<evidence type="ECO:0000256" key="4">
    <source>
        <dbReference type="ARBA" id="ARBA00023136"/>
    </source>
</evidence>
<dbReference type="EMBL" id="JACOOE010000003">
    <property type="protein sequence ID" value="MBC5604743.1"/>
    <property type="molecule type" value="Genomic_DNA"/>
</dbReference>
<keyword evidence="4" id="KW-0472">Membrane</keyword>
<evidence type="ECO:0000256" key="5">
    <source>
        <dbReference type="SAM" id="SignalP"/>
    </source>
</evidence>
<evidence type="ECO:0000256" key="1">
    <source>
        <dbReference type="ARBA" id="ARBA00004236"/>
    </source>
</evidence>
<evidence type="ECO:0000256" key="3">
    <source>
        <dbReference type="ARBA" id="ARBA00022475"/>
    </source>
</evidence>
<feature type="domain" description="ABC-type glycine betaine transport system substrate-binding" evidence="6">
    <location>
        <begin position="28"/>
        <end position="272"/>
    </location>
</feature>
<feature type="chain" id="PRO_5045165944" evidence="5">
    <location>
        <begin position="24"/>
        <end position="298"/>
    </location>
</feature>
<dbReference type="RefSeq" id="WP_186967033.1">
    <property type="nucleotide sequence ID" value="NZ_JACOOE010000003.1"/>
</dbReference>
<organism evidence="7 8">
    <name type="scientific">Bacteroides difficilis</name>
    <dbReference type="NCBI Taxonomy" id="2763021"/>
    <lineage>
        <taxon>Bacteria</taxon>
        <taxon>Pseudomonadati</taxon>
        <taxon>Bacteroidota</taxon>
        <taxon>Bacteroidia</taxon>
        <taxon>Bacteroidales</taxon>
        <taxon>Bacteroidaceae</taxon>
        <taxon>Bacteroides</taxon>
    </lineage>
</organism>
<protein>
    <submittedName>
        <fullName evidence="7">Glycine betaine ABC transporter substrate-binding protein</fullName>
    </submittedName>
</protein>
<dbReference type="CDD" id="cd13639">
    <property type="entry name" value="PBP2_OpuAC_like"/>
    <property type="match status" value="1"/>
</dbReference>
<dbReference type="SUPFAM" id="SSF53850">
    <property type="entry name" value="Periplasmic binding protein-like II"/>
    <property type="match status" value="1"/>
</dbReference>
<evidence type="ECO:0000259" key="6">
    <source>
        <dbReference type="Pfam" id="PF04069"/>
    </source>
</evidence>
<dbReference type="PANTHER" id="PTHR47737">
    <property type="entry name" value="GLYCINE BETAINE/PROLINE BETAINE TRANSPORT SYSTEM PERMEASE PROTEIN PROW"/>
    <property type="match status" value="1"/>
</dbReference>
<keyword evidence="2" id="KW-0813">Transport</keyword>